<evidence type="ECO:0000313" key="1">
    <source>
        <dbReference type="Proteomes" id="UP000095286"/>
    </source>
</evidence>
<sequence>MGPSHETDVSLKDMGKSDFKLSDKEVQHCLVCEAPGASIYYKCLVCQGCKSFFRRVIIEGRIFKCRFDETCVVNVLTRNSCRKCRFSKCIDKGMNKDELNEEKRRKRKNKCCNVSPMDGSGVFRHAFIDQLAEMEDCFVKIMASKITPIYNSIDEGFKTKYSIFRDVATYDEEKMEENQETNFSYWRAKTLSVFIEWCKCFDFFNELPKNDRHVLIINTSFSFLVLSEAFHTPVKYTDRIVFPDGLAGYRNISSNTLRERKGLIPTVVAVINNILVPIRKMEMDVIEYALLQVIIFLDRECISLSPKAIEVVYKKRTDTLTILKQYLNSKFTPSEAGVRFGELLLRIPNILKVSAFKRETLSTIETFNLLAPHPLTMEISTLYPLISFF</sequence>
<organism evidence="1 2">
    <name type="scientific">Rhabditophanes sp. KR3021</name>
    <dbReference type="NCBI Taxonomy" id="114890"/>
    <lineage>
        <taxon>Eukaryota</taxon>
        <taxon>Metazoa</taxon>
        <taxon>Ecdysozoa</taxon>
        <taxon>Nematoda</taxon>
        <taxon>Chromadorea</taxon>
        <taxon>Rhabditida</taxon>
        <taxon>Tylenchina</taxon>
        <taxon>Panagrolaimomorpha</taxon>
        <taxon>Strongyloidoidea</taxon>
        <taxon>Alloionematidae</taxon>
        <taxon>Rhabditophanes</taxon>
    </lineage>
</organism>
<reference evidence="2" key="1">
    <citation type="submission" date="2016-11" db="UniProtKB">
        <authorList>
            <consortium name="WormBaseParasite"/>
        </authorList>
    </citation>
    <scope>IDENTIFICATION</scope>
    <source>
        <strain evidence="2">KR3021</strain>
    </source>
</reference>
<evidence type="ECO:0000313" key="2">
    <source>
        <dbReference type="WBParaSite" id="RSKR_0000500500.1"/>
    </source>
</evidence>
<accession>A0AC35TVU5</accession>
<protein>
    <submittedName>
        <fullName evidence="2">Nuclear receptor domain-containing protein</fullName>
    </submittedName>
</protein>
<dbReference type="WBParaSite" id="RSKR_0000500500.1">
    <property type="protein sequence ID" value="RSKR_0000500500.1"/>
    <property type="gene ID" value="RSKR_0000500500"/>
</dbReference>
<dbReference type="Proteomes" id="UP000095286">
    <property type="component" value="Unplaced"/>
</dbReference>
<proteinExistence type="predicted"/>
<name>A0AC35TVU5_9BILA</name>